<feature type="region of interest" description="Disordered" evidence="1">
    <location>
        <begin position="206"/>
        <end position="252"/>
    </location>
</feature>
<feature type="compositionally biased region" description="Basic residues" evidence="1">
    <location>
        <begin position="241"/>
        <end position="252"/>
    </location>
</feature>
<name>A0A4S8MA38_DENBC</name>
<gene>
    <name evidence="2" type="ORF">K435DRAFT_964528</name>
</gene>
<dbReference type="EMBL" id="ML179122">
    <property type="protein sequence ID" value="THU99282.1"/>
    <property type="molecule type" value="Genomic_DNA"/>
</dbReference>
<feature type="compositionally biased region" description="Polar residues" evidence="1">
    <location>
        <begin position="61"/>
        <end position="72"/>
    </location>
</feature>
<feature type="region of interest" description="Disordered" evidence="1">
    <location>
        <begin position="166"/>
        <end position="185"/>
    </location>
</feature>
<reference evidence="2 3" key="1">
    <citation type="journal article" date="2019" name="Nat. Ecol. Evol.">
        <title>Megaphylogeny resolves global patterns of mushroom evolution.</title>
        <authorList>
            <person name="Varga T."/>
            <person name="Krizsan K."/>
            <person name="Foldi C."/>
            <person name="Dima B."/>
            <person name="Sanchez-Garcia M."/>
            <person name="Sanchez-Ramirez S."/>
            <person name="Szollosi G.J."/>
            <person name="Szarkandi J.G."/>
            <person name="Papp V."/>
            <person name="Albert L."/>
            <person name="Andreopoulos W."/>
            <person name="Angelini C."/>
            <person name="Antonin V."/>
            <person name="Barry K.W."/>
            <person name="Bougher N.L."/>
            <person name="Buchanan P."/>
            <person name="Buyck B."/>
            <person name="Bense V."/>
            <person name="Catcheside P."/>
            <person name="Chovatia M."/>
            <person name="Cooper J."/>
            <person name="Damon W."/>
            <person name="Desjardin D."/>
            <person name="Finy P."/>
            <person name="Geml J."/>
            <person name="Haridas S."/>
            <person name="Hughes K."/>
            <person name="Justo A."/>
            <person name="Karasinski D."/>
            <person name="Kautmanova I."/>
            <person name="Kiss B."/>
            <person name="Kocsube S."/>
            <person name="Kotiranta H."/>
            <person name="LaButti K.M."/>
            <person name="Lechner B.E."/>
            <person name="Liimatainen K."/>
            <person name="Lipzen A."/>
            <person name="Lukacs Z."/>
            <person name="Mihaltcheva S."/>
            <person name="Morgado L.N."/>
            <person name="Niskanen T."/>
            <person name="Noordeloos M.E."/>
            <person name="Ohm R.A."/>
            <person name="Ortiz-Santana B."/>
            <person name="Ovrebo C."/>
            <person name="Racz N."/>
            <person name="Riley R."/>
            <person name="Savchenko A."/>
            <person name="Shiryaev A."/>
            <person name="Soop K."/>
            <person name="Spirin V."/>
            <person name="Szebenyi C."/>
            <person name="Tomsovsky M."/>
            <person name="Tulloss R.E."/>
            <person name="Uehling J."/>
            <person name="Grigoriev I.V."/>
            <person name="Vagvolgyi C."/>
            <person name="Papp T."/>
            <person name="Martin F.M."/>
            <person name="Miettinen O."/>
            <person name="Hibbett D.S."/>
            <person name="Nagy L.G."/>
        </authorList>
    </citation>
    <scope>NUCLEOTIDE SEQUENCE [LARGE SCALE GENOMIC DNA]</scope>
    <source>
        <strain evidence="2 3">CBS 962.96</strain>
    </source>
</reference>
<keyword evidence="3" id="KW-1185">Reference proteome</keyword>
<protein>
    <submittedName>
        <fullName evidence="2">Uncharacterized protein</fullName>
    </submittedName>
</protein>
<accession>A0A4S8MA38</accession>
<evidence type="ECO:0000313" key="3">
    <source>
        <dbReference type="Proteomes" id="UP000297245"/>
    </source>
</evidence>
<dbReference type="AlphaFoldDB" id="A0A4S8MA38"/>
<dbReference type="OrthoDB" id="3265369at2759"/>
<sequence length="252" mass="26556">MALFTVFNDALIAQPSTFYPTIPTPSVIASPRVSSSTRKARKGPSSILSLRSSALHEDQENINPLTGHRTTSNNPKAKKPKANAGKTFSKSVDASSLLAGVKSNASSSRLPVSSFASEFFGFAVVTLGSQEVADTTQAFFNSLCYDLTVSPLADVSEAYNVGRPDSLEAHSRENKESDPFVSEEGVEEPALICDIILNDLASTSTPSAPVLSAPVPSETRQTLSTLGSDDLSSAISSGVKKGSKSKSAKRRL</sequence>
<organism evidence="2 3">
    <name type="scientific">Dendrothele bispora (strain CBS 962.96)</name>
    <dbReference type="NCBI Taxonomy" id="1314807"/>
    <lineage>
        <taxon>Eukaryota</taxon>
        <taxon>Fungi</taxon>
        <taxon>Dikarya</taxon>
        <taxon>Basidiomycota</taxon>
        <taxon>Agaricomycotina</taxon>
        <taxon>Agaricomycetes</taxon>
        <taxon>Agaricomycetidae</taxon>
        <taxon>Agaricales</taxon>
        <taxon>Agaricales incertae sedis</taxon>
        <taxon>Dendrothele</taxon>
    </lineage>
</organism>
<dbReference type="Proteomes" id="UP000297245">
    <property type="component" value="Unassembled WGS sequence"/>
</dbReference>
<evidence type="ECO:0000313" key="2">
    <source>
        <dbReference type="EMBL" id="THU99282.1"/>
    </source>
</evidence>
<feature type="region of interest" description="Disordered" evidence="1">
    <location>
        <begin position="58"/>
        <end position="85"/>
    </location>
</feature>
<feature type="compositionally biased region" description="Basic and acidic residues" evidence="1">
    <location>
        <begin position="166"/>
        <end position="178"/>
    </location>
</feature>
<evidence type="ECO:0000256" key="1">
    <source>
        <dbReference type="SAM" id="MobiDB-lite"/>
    </source>
</evidence>
<feature type="compositionally biased region" description="Low complexity" evidence="1">
    <location>
        <begin position="206"/>
        <end position="240"/>
    </location>
</feature>
<proteinExistence type="predicted"/>